<dbReference type="GO" id="GO:0006788">
    <property type="term" value="P:heme oxidation"/>
    <property type="evidence" value="ECO:0007669"/>
    <property type="project" value="InterPro"/>
</dbReference>
<dbReference type="InterPro" id="IPR016084">
    <property type="entry name" value="Haem_Oase-like_multi-hlx"/>
</dbReference>
<dbReference type="eggNOG" id="COG3230">
    <property type="taxonomic scope" value="Bacteria"/>
</dbReference>
<keyword evidence="2" id="KW-1185">Reference proteome</keyword>
<sequence>MIADKVKAQTSTYHRELEAILVRKIKSIRSVQDYIQILNDFYSFFAGLELLISKHLQPTLADAGERRKTAAIADDLSYFKAKVPDLAAGAELPVILNHFQALGALYVIEGSTLGGKYISQMISQQLNIPVDEGLSFFNGYGESTMEMWARFKDYLNKEAIADEQQADVIEAANQTFLKFKDWVEG</sequence>
<dbReference type="GO" id="GO:0004392">
    <property type="term" value="F:heme oxygenase (decyclizing) activity"/>
    <property type="evidence" value="ECO:0007669"/>
    <property type="project" value="InterPro"/>
</dbReference>
<name>C6XVN1_PEDHD</name>
<protein>
    <submittedName>
        <fullName evidence="1">Heme oxygenase</fullName>
    </submittedName>
</protein>
<dbReference type="Gene3D" id="1.20.910.10">
    <property type="entry name" value="Heme oxygenase-like"/>
    <property type="match status" value="1"/>
</dbReference>
<dbReference type="HOGENOM" id="CLU_085041_3_0_10"/>
<dbReference type="KEGG" id="phe:Phep_3915"/>
<organism evidence="1 2">
    <name type="scientific">Pedobacter heparinus (strain ATCC 13125 / DSM 2366 / CIP 104194 / JCM 7457 / NBRC 12017 / NCIMB 9290 / NRRL B-14731 / HIM 762-3)</name>
    <dbReference type="NCBI Taxonomy" id="485917"/>
    <lineage>
        <taxon>Bacteria</taxon>
        <taxon>Pseudomonadati</taxon>
        <taxon>Bacteroidota</taxon>
        <taxon>Sphingobacteriia</taxon>
        <taxon>Sphingobacteriales</taxon>
        <taxon>Sphingobacteriaceae</taxon>
        <taxon>Pedobacter</taxon>
    </lineage>
</organism>
<reference evidence="1 2" key="1">
    <citation type="journal article" date="2009" name="Stand. Genomic Sci.">
        <title>Complete genome sequence of Pedobacter heparinus type strain (HIM 762-3).</title>
        <authorList>
            <person name="Han C."/>
            <person name="Spring S."/>
            <person name="Lapidus A."/>
            <person name="Del Rio T.G."/>
            <person name="Tice H."/>
            <person name="Copeland A."/>
            <person name="Cheng J.F."/>
            <person name="Lucas S."/>
            <person name="Chen F."/>
            <person name="Nolan M."/>
            <person name="Bruce D."/>
            <person name="Goodwin L."/>
            <person name="Pitluck S."/>
            <person name="Ivanova N."/>
            <person name="Mavromatis K."/>
            <person name="Mikhailova N."/>
            <person name="Pati A."/>
            <person name="Chen A."/>
            <person name="Palaniappan K."/>
            <person name="Land M."/>
            <person name="Hauser L."/>
            <person name="Chang Y.J."/>
            <person name="Jeffries C.C."/>
            <person name="Saunders E."/>
            <person name="Chertkov O."/>
            <person name="Brettin T."/>
            <person name="Goker M."/>
            <person name="Rohde M."/>
            <person name="Bristow J."/>
            <person name="Eisen J.A."/>
            <person name="Markowitz V."/>
            <person name="Hugenholtz P."/>
            <person name="Kyrpides N.C."/>
            <person name="Klenk H.P."/>
            <person name="Detter J.C."/>
        </authorList>
    </citation>
    <scope>NUCLEOTIDE SEQUENCE [LARGE SCALE GENOMIC DNA]</scope>
    <source>
        <strain evidence="2">ATCC 13125 / DSM 2366 / CIP 104194 / JCM 7457 / NBRC 12017 / NCIMB 9290 / NRRL B-14731 / HIM 762-3</strain>
    </source>
</reference>
<dbReference type="SUPFAM" id="SSF48613">
    <property type="entry name" value="Heme oxygenase-like"/>
    <property type="match status" value="1"/>
</dbReference>
<dbReference type="RefSeq" id="WP_015809715.1">
    <property type="nucleotide sequence ID" value="NC_013061.1"/>
</dbReference>
<dbReference type="CDD" id="cd19166">
    <property type="entry name" value="HemeO-bac"/>
    <property type="match status" value="1"/>
</dbReference>
<dbReference type="Proteomes" id="UP000000852">
    <property type="component" value="Chromosome"/>
</dbReference>
<evidence type="ECO:0000313" key="1">
    <source>
        <dbReference type="EMBL" id="ACU06106.1"/>
    </source>
</evidence>
<dbReference type="Pfam" id="PF01126">
    <property type="entry name" value="Heme_oxygenase"/>
    <property type="match status" value="1"/>
</dbReference>
<dbReference type="EMBL" id="CP001681">
    <property type="protein sequence ID" value="ACU06106.1"/>
    <property type="molecule type" value="Genomic_DNA"/>
</dbReference>
<evidence type="ECO:0000313" key="2">
    <source>
        <dbReference type="Proteomes" id="UP000000852"/>
    </source>
</evidence>
<dbReference type="AlphaFoldDB" id="C6XVN1"/>
<accession>C6XVN1</accession>
<dbReference type="STRING" id="485917.Phep_3915"/>
<dbReference type="InterPro" id="IPR016053">
    <property type="entry name" value="Haem_Oase-like"/>
</dbReference>
<proteinExistence type="predicted"/>
<gene>
    <name evidence="1" type="ordered locus">Phep_3915</name>
</gene>
<dbReference type="OrthoDB" id="114943at2"/>